<dbReference type="Proteomes" id="UP000054995">
    <property type="component" value="Unassembled WGS sequence"/>
</dbReference>
<keyword evidence="3" id="KW-0539">Nucleus</keyword>
<dbReference type="GO" id="GO:0005634">
    <property type="term" value="C:nucleus"/>
    <property type="evidence" value="ECO:0007669"/>
    <property type="project" value="UniProtKB-SubCell"/>
</dbReference>
<dbReference type="OrthoDB" id="5784738at2759"/>
<accession>A0A0V1FKS3</accession>
<evidence type="ECO:0000259" key="4">
    <source>
        <dbReference type="SMART" id="SM00717"/>
    </source>
</evidence>
<evidence type="ECO:0000313" key="6">
    <source>
        <dbReference type="Proteomes" id="UP000054995"/>
    </source>
</evidence>
<evidence type="ECO:0000256" key="2">
    <source>
        <dbReference type="ARBA" id="ARBA00023125"/>
    </source>
</evidence>
<evidence type="ECO:0000256" key="3">
    <source>
        <dbReference type="ARBA" id="ARBA00023242"/>
    </source>
</evidence>
<evidence type="ECO:0000313" key="5">
    <source>
        <dbReference type="EMBL" id="KRY86669.1"/>
    </source>
</evidence>
<proteinExistence type="predicted"/>
<dbReference type="GO" id="GO:0000981">
    <property type="term" value="F:DNA-binding transcription factor activity, RNA polymerase II-specific"/>
    <property type="evidence" value="ECO:0007669"/>
    <property type="project" value="TreeGrafter"/>
</dbReference>
<reference evidence="5 6" key="1">
    <citation type="submission" date="2015-01" db="EMBL/GenBank/DDBJ databases">
        <title>Evolution of Trichinella species and genotypes.</title>
        <authorList>
            <person name="Korhonen P.K."/>
            <person name="Edoardo P."/>
            <person name="Giuseppe L.R."/>
            <person name="Gasser R.B."/>
        </authorList>
    </citation>
    <scope>NUCLEOTIDE SEQUENCE [LARGE SCALE GENOMIC DNA]</scope>
    <source>
        <strain evidence="5">ISS470</strain>
    </source>
</reference>
<organism evidence="5 6">
    <name type="scientific">Trichinella pseudospiralis</name>
    <name type="common">Parasitic roundworm</name>
    <dbReference type="NCBI Taxonomy" id="6337"/>
    <lineage>
        <taxon>Eukaryota</taxon>
        <taxon>Metazoa</taxon>
        <taxon>Ecdysozoa</taxon>
        <taxon>Nematoda</taxon>
        <taxon>Enoplea</taxon>
        <taxon>Dorylaimia</taxon>
        <taxon>Trichinellida</taxon>
        <taxon>Trichinellidae</taxon>
        <taxon>Trichinella</taxon>
    </lineage>
</organism>
<gene>
    <name evidence="5" type="ORF">T4D_14493</name>
</gene>
<dbReference type="SMART" id="SM00717">
    <property type="entry name" value="SANT"/>
    <property type="match status" value="2"/>
</dbReference>
<dbReference type="PANTHER" id="PTHR46380">
    <property type="entry name" value="CYCLIN-D-BINDING MYB-LIKE TRANSCRIPTION FACTOR 1"/>
    <property type="match status" value="1"/>
</dbReference>
<dbReference type="Pfam" id="PF13921">
    <property type="entry name" value="Myb_DNA-bind_6"/>
    <property type="match status" value="1"/>
</dbReference>
<keyword evidence="2" id="KW-0238">DNA-binding</keyword>
<feature type="domain" description="Myb-like" evidence="4">
    <location>
        <begin position="157"/>
        <end position="233"/>
    </location>
</feature>
<dbReference type="PANTHER" id="PTHR46380:SF2">
    <property type="entry name" value="CYCLIN-D-BINDING MYB-LIKE TRANSCRIPTION FACTOR 1"/>
    <property type="match status" value="1"/>
</dbReference>
<evidence type="ECO:0000256" key="1">
    <source>
        <dbReference type="ARBA" id="ARBA00004123"/>
    </source>
</evidence>
<dbReference type="InterPro" id="IPR001005">
    <property type="entry name" value="SANT/Myb"/>
</dbReference>
<comment type="subcellular location">
    <subcellularLocation>
        <location evidence="1">Nucleus</location>
    </subcellularLocation>
</comment>
<dbReference type="EMBL" id="JYDT01000067">
    <property type="protein sequence ID" value="KRY86669.1"/>
    <property type="molecule type" value="Genomic_DNA"/>
</dbReference>
<protein>
    <recommendedName>
        <fullName evidence="4">Myb-like domain-containing protein</fullName>
    </recommendedName>
</protein>
<dbReference type="Gene3D" id="1.10.10.60">
    <property type="entry name" value="Homeodomain-like"/>
    <property type="match status" value="1"/>
</dbReference>
<dbReference type="InterPro" id="IPR009057">
    <property type="entry name" value="Homeodomain-like_sf"/>
</dbReference>
<dbReference type="SUPFAM" id="SSF46689">
    <property type="entry name" value="Homeodomain-like"/>
    <property type="match status" value="1"/>
</dbReference>
<dbReference type="GO" id="GO:0000978">
    <property type="term" value="F:RNA polymerase II cis-regulatory region sequence-specific DNA binding"/>
    <property type="evidence" value="ECO:0007669"/>
    <property type="project" value="TreeGrafter"/>
</dbReference>
<sequence length="468" mass="55854">MWYRLAEYIQNRYLAISTIISKVSLFPKNKWKNFFGINKAKQMLAQQLHSLNKQLLRRLNRNCIAALHPDEEVLHGVSTFIGETTNTSLLKRPCAYKEGFIDARLMSTDNDGRQSSERHKSKFKPLTEDKIPFWHRRNSSFSKEELELLKEMDITLKKGPFSKKEDERIRKNWKRYSRFYNVDYRDFFYSENSEIPNRRFFLKSTNFYAELARKLPWRSSFSVMQRARSILHPNYKNRTNYTKEQTEVIGNFVKNFGRKWEKIGDELGRTPCSVCHRYRVLRHRKGRFSPEEHTAMFEAIKTNLEKSTESELLNVRVNEIAWPQIRSQVHLDFKADEYKEIPEKNFQMYSDVDWEFVGEYLGTDPYVARRAYYLAVSRFCRGVKELSEQCDAVLLRLKNDKMKMMKDDNADFHYDYDYDYGAIFEQYHAVMMTVVLCKHVTQCNAHGFQSHDHYNGHMLEEGFIFFGF</sequence>
<feature type="domain" description="Myb-like" evidence="4">
    <location>
        <begin position="237"/>
        <end position="284"/>
    </location>
</feature>
<keyword evidence="6" id="KW-1185">Reference proteome</keyword>
<name>A0A0V1FKS3_TRIPS</name>
<dbReference type="AlphaFoldDB" id="A0A0V1FKS3"/>
<dbReference type="InterPro" id="IPR051651">
    <property type="entry name" value="DMTF1_DNA-bind_reg"/>
</dbReference>
<comment type="caution">
    <text evidence="5">The sequence shown here is derived from an EMBL/GenBank/DDBJ whole genome shotgun (WGS) entry which is preliminary data.</text>
</comment>